<dbReference type="OrthoDB" id="9806388at2"/>
<evidence type="ECO:0000259" key="5">
    <source>
        <dbReference type="Pfam" id="PF01321"/>
    </source>
</evidence>
<evidence type="ECO:0000313" key="6">
    <source>
        <dbReference type="EMBL" id="SHK07221.1"/>
    </source>
</evidence>
<dbReference type="InterPro" id="IPR000994">
    <property type="entry name" value="Pept_M24"/>
</dbReference>
<dbReference type="InterPro" id="IPR000587">
    <property type="entry name" value="Creatinase_N"/>
</dbReference>
<dbReference type="Gene3D" id="3.90.230.10">
    <property type="entry name" value="Creatinase/methionine aminopeptidase superfamily"/>
    <property type="match status" value="1"/>
</dbReference>
<reference evidence="7" key="1">
    <citation type="submission" date="2016-11" db="EMBL/GenBank/DDBJ databases">
        <authorList>
            <person name="Varghese N."/>
            <person name="Submissions S."/>
        </authorList>
    </citation>
    <scope>NUCLEOTIDE SEQUENCE [LARGE SCALE GENOMIC DNA]</scope>
    <source>
        <strain evidence="7">DSM 10349</strain>
    </source>
</reference>
<dbReference type="InterPro" id="IPR001131">
    <property type="entry name" value="Peptidase_M24B_aminopep-P_CS"/>
</dbReference>
<dbReference type="GO" id="GO:0008235">
    <property type="term" value="F:metalloexopeptidase activity"/>
    <property type="evidence" value="ECO:0007669"/>
    <property type="project" value="UniProtKB-ARBA"/>
</dbReference>
<evidence type="ECO:0000256" key="1">
    <source>
        <dbReference type="ARBA" id="ARBA00008766"/>
    </source>
</evidence>
<accession>A0A1M6PGZ7</accession>
<evidence type="ECO:0000256" key="2">
    <source>
        <dbReference type="ARBA" id="ARBA00022723"/>
    </source>
</evidence>
<feature type="domain" description="Creatinase N-terminal" evidence="5">
    <location>
        <begin position="4"/>
        <end position="130"/>
    </location>
</feature>
<dbReference type="Proteomes" id="UP000183997">
    <property type="component" value="Unassembled WGS sequence"/>
</dbReference>
<dbReference type="InterPro" id="IPR001714">
    <property type="entry name" value="Pept_M24_MAP"/>
</dbReference>
<dbReference type="FunFam" id="3.90.230.10:FF:000014">
    <property type="entry name" value="Aminopeptidase P family protein"/>
    <property type="match status" value="1"/>
</dbReference>
<dbReference type="InterPro" id="IPR029149">
    <property type="entry name" value="Creatin/AminoP/Spt16_N"/>
</dbReference>
<feature type="domain" description="Peptidase M24" evidence="4">
    <location>
        <begin position="139"/>
        <end position="340"/>
    </location>
</feature>
<keyword evidence="2" id="KW-0479">Metal-binding</keyword>
<dbReference type="InterPro" id="IPR050659">
    <property type="entry name" value="Peptidase_M24B"/>
</dbReference>
<evidence type="ECO:0000313" key="7">
    <source>
        <dbReference type="Proteomes" id="UP000183997"/>
    </source>
</evidence>
<dbReference type="CDD" id="cd01092">
    <property type="entry name" value="APP-like"/>
    <property type="match status" value="1"/>
</dbReference>
<keyword evidence="3" id="KW-0378">Hydrolase</keyword>
<organism evidence="6 7">
    <name type="scientific">Desulforamulus aeronauticus DSM 10349</name>
    <dbReference type="NCBI Taxonomy" id="1121421"/>
    <lineage>
        <taxon>Bacteria</taxon>
        <taxon>Bacillati</taxon>
        <taxon>Bacillota</taxon>
        <taxon>Clostridia</taxon>
        <taxon>Eubacteriales</taxon>
        <taxon>Peptococcaceae</taxon>
        <taxon>Desulforamulus</taxon>
    </lineage>
</organism>
<dbReference type="STRING" id="1121421.SAMN02745123_00581"/>
<dbReference type="Pfam" id="PF01321">
    <property type="entry name" value="Creatinase_N"/>
    <property type="match status" value="1"/>
</dbReference>
<dbReference type="AlphaFoldDB" id="A0A1M6PGZ7"/>
<protein>
    <submittedName>
        <fullName evidence="6">Xaa-Pro dipeptidase</fullName>
    </submittedName>
</protein>
<name>A0A1M6PGZ7_9FIRM</name>
<dbReference type="EMBL" id="FRAR01000006">
    <property type="protein sequence ID" value="SHK07221.1"/>
    <property type="molecule type" value="Genomic_DNA"/>
</dbReference>
<dbReference type="RefSeq" id="WP_072910776.1">
    <property type="nucleotide sequence ID" value="NZ_FRAR01000006.1"/>
</dbReference>
<dbReference type="PANTHER" id="PTHR46112:SF3">
    <property type="entry name" value="AMINOPEPTIDASE YPDF"/>
    <property type="match status" value="1"/>
</dbReference>
<gene>
    <name evidence="6" type="ORF">SAMN02745123_00581</name>
</gene>
<dbReference type="GO" id="GO:0046872">
    <property type="term" value="F:metal ion binding"/>
    <property type="evidence" value="ECO:0007669"/>
    <property type="project" value="UniProtKB-KW"/>
</dbReference>
<comment type="similarity">
    <text evidence="1">Belongs to the peptidase M24B family.</text>
</comment>
<dbReference type="PANTHER" id="PTHR46112">
    <property type="entry name" value="AMINOPEPTIDASE"/>
    <property type="match status" value="1"/>
</dbReference>
<keyword evidence="7" id="KW-1185">Reference proteome</keyword>
<evidence type="ECO:0000256" key="3">
    <source>
        <dbReference type="ARBA" id="ARBA00022801"/>
    </source>
</evidence>
<dbReference type="Pfam" id="PF00557">
    <property type="entry name" value="Peptidase_M24"/>
    <property type="match status" value="1"/>
</dbReference>
<dbReference type="SUPFAM" id="SSF55920">
    <property type="entry name" value="Creatinase/aminopeptidase"/>
    <property type="match status" value="1"/>
</dbReference>
<evidence type="ECO:0000259" key="4">
    <source>
        <dbReference type="Pfam" id="PF00557"/>
    </source>
</evidence>
<dbReference type="PROSITE" id="PS00491">
    <property type="entry name" value="PROLINE_PEPTIDASE"/>
    <property type="match status" value="1"/>
</dbReference>
<dbReference type="PRINTS" id="PR00599">
    <property type="entry name" value="MAPEPTIDASE"/>
</dbReference>
<dbReference type="Gene3D" id="3.40.350.10">
    <property type="entry name" value="Creatinase/prolidase N-terminal domain"/>
    <property type="match status" value="1"/>
</dbReference>
<dbReference type="GO" id="GO:0004177">
    <property type="term" value="F:aminopeptidase activity"/>
    <property type="evidence" value="ECO:0007669"/>
    <property type="project" value="UniProtKB-ARBA"/>
</dbReference>
<proteinExistence type="inferred from homology"/>
<sequence>MNQRVKRLREQMFQQDVSYLLITDPKNRFYLSGFTGSTGVLLIGLEECFFLTDFRYIEQVKEQCPGYKLIKVEQQSLFASLTQVLKGSKGDTLSFEENHLTVKEYLELKDMLPGVALQPGSGLVEDLRMIKDSAEIPIIRQAMTIGDKAFQHILGFIKTGISEKELALELEFFMRKQGASGIAFDTIMASGPRSALPHGVASERKLQRGDFLTMDFGAIYQGYHSDMTRTVVLGESTNKQDEIYKIVLEAQLAGLAAVKAGVPAREVDETSRWVITERGYGEYFGHGTGHGVGLAIHERPRVNTKDDTILQPGMVITIEPGIYLPDWGGVRIEDSVLVTEQGCEILTSSPKLELLKL</sequence>
<dbReference type="InterPro" id="IPR036005">
    <property type="entry name" value="Creatinase/aminopeptidase-like"/>
</dbReference>